<evidence type="ECO:0000313" key="8">
    <source>
        <dbReference type="EMBL" id="BCT76238.1"/>
    </source>
</evidence>
<evidence type="ECO:0000259" key="7">
    <source>
        <dbReference type="PROSITE" id="PS51194"/>
    </source>
</evidence>
<dbReference type="Pfam" id="PF26090">
    <property type="entry name" value="SH3_HelY"/>
    <property type="match status" value="1"/>
</dbReference>
<dbReference type="PANTHER" id="PTHR12131:SF1">
    <property type="entry name" value="ATP-DEPENDENT RNA HELICASE SUPV3L1, MITOCHONDRIAL-RELATED"/>
    <property type="match status" value="1"/>
</dbReference>
<dbReference type="PROSITE" id="PS51194">
    <property type="entry name" value="HELICASE_CTER"/>
    <property type="match status" value="1"/>
</dbReference>
<organism evidence="8 9">
    <name type="scientific">Sinomonas cyclohexanicum</name>
    <name type="common">Corynebacterium cyclohexanicum</name>
    <dbReference type="NCBI Taxonomy" id="322009"/>
    <lineage>
        <taxon>Bacteria</taxon>
        <taxon>Bacillati</taxon>
        <taxon>Actinomycetota</taxon>
        <taxon>Actinomycetes</taxon>
        <taxon>Micrococcales</taxon>
        <taxon>Micrococcaceae</taxon>
        <taxon>Sinomonas</taxon>
    </lineage>
</organism>
<evidence type="ECO:0000256" key="1">
    <source>
        <dbReference type="ARBA" id="ARBA00022741"/>
    </source>
</evidence>
<accession>A0ABN6FK95</accession>
<dbReference type="InterPro" id="IPR048392">
    <property type="entry name" value="MTR4-like_stalk"/>
</dbReference>
<dbReference type="SMART" id="SM00487">
    <property type="entry name" value="DEXDc"/>
    <property type="match status" value="1"/>
</dbReference>
<dbReference type="Pfam" id="PF21408">
    <property type="entry name" value="MTR4-like_stalk"/>
    <property type="match status" value="1"/>
</dbReference>
<dbReference type="PANTHER" id="PTHR12131">
    <property type="entry name" value="ATP-DEPENDENT RNA AND DNA HELICASE"/>
    <property type="match status" value="1"/>
</dbReference>
<dbReference type="Pfam" id="PF00270">
    <property type="entry name" value="DEAD"/>
    <property type="match status" value="1"/>
</dbReference>
<gene>
    <name evidence="8" type="ORF">SCMU_20800</name>
</gene>
<protein>
    <submittedName>
        <fullName evidence="8">Helicase</fullName>
    </submittedName>
</protein>
<dbReference type="Proteomes" id="UP001319861">
    <property type="component" value="Chromosome"/>
</dbReference>
<name>A0ABN6FK95_SINCY</name>
<dbReference type="SUPFAM" id="SSF52540">
    <property type="entry name" value="P-loop containing nucleoside triphosphate hydrolases"/>
    <property type="match status" value="1"/>
</dbReference>
<dbReference type="Gene3D" id="1.10.3380.30">
    <property type="match status" value="1"/>
</dbReference>
<dbReference type="InterPro" id="IPR014001">
    <property type="entry name" value="Helicase_ATP-bd"/>
</dbReference>
<dbReference type="InterPro" id="IPR027417">
    <property type="entry name" value="P-loop_NTPase"/>
</dbReference>
<evidence type="ECO:0000256" key="2">
    <source>
        <dbReference type="ARBA" id="ARBA00022801"/>
    </source>
</evidence>
<dbReference type="InterPro" id="IPR058621">
    <property type="entry name" value="SH3_HelY"/>
</dbReference>
<feature type="region of interest" description="Disordered" evidence="5">
    <location>
        <begin position="247"/>
        <end position="275"/>
    </location>
</feature>
<sequence length="995" mass="109346">MSTPAESMSPAERYAADAKRRALAKTELGAFSATIDFPLDDFQVEACRALEAGRGVLVAAPTGAGKTIVGEFAIHLALSQGLKAFYTTPIKALSNQKYSELAAVHGAERVGLLTGDTTLNGEAPIVVMTTEVLRNMLYADSDTLAGLGYVIMDEVHYLADRFRGAVWEEVIIHLPRSVRLVSLSATVSNAEEFGAWLDTVRGETDIIVSEHRPVPLWQHVLVGRQLVDLFSTRQQFEALADVHDHDGAEHDGAAASPAGERPASPAAASTVVPHGEASVSELTAVNPELVQLARRESQQQYRGRFGHGGRARRREERQRGEKQSQRGGRPGDAAPLPGTRASRPQMVQALERRGLLPAIDFIFSRAGCDAAVQQCLDAGLDLTTPAEKAEIAATVEAAAADIPPADLPVLGFWGWRDGLTRGLAAHHAGLLPTFKETVEKLFAAGLVKMVFATETLALGINMPAKSVLIEKLEKFNGEAHVDITAGEYTQLTGRAGRRGIDVEGHAVVQWRPGLDPAALAGLASRRTYPLNSSFRPTYNMSINLVAQFGRERARDILESSFAQFQADRSVVGLARQVRSREESLAGYEKAMTCHLGDFAEYSRIRQELNDAEKFASREAGRARRAMTVDSLARLSPGDVVEIGEGRLAGSAVVLNADTNAREPRPQVLTFDRNLRRIGLHDVPGPVEPIARIRIPKQFDAKRPKDRRDLAASLRHAVERARLDGPEEGAKTRRSRRDFAFAGGYEDSEKRITELRRRLRAHPCHGCAEREDHARWAERWLKLRRETDRLVEQIQGRTNTIAKTFDRVCEVLEAYGCLASGPDGLEVTASGQQLRRIYGDKDMLTALALRHGAFDDVDAAELAALVSTLVYQAKREERGLTPKMPSISLDVAVDIVLREWSQLEDAEEQHRLPRTSEPDFGLVWPLYKWARGRELQNVLSGTELAAGDFVRWVRQVIDLLDQLADVPDIEPRITRLCHEAIGLLRRGVVAYSAVSD</sequence>
<dbReference type="Gene3D" id="3.40.50.300">
    <property type="entry name" value="P-loop containing nucleotide triphosphate hydrolases"/>
    <property type="match status" value="2"/>
</dbReference>
<keyword evidence="1" id="KW-0547">Nucleotide-binding</keyword>
<dbReference type="PROSITE" id="PS51192">
    <property type="entry name" value="HELICASE_ATP_BIND_1"/>
    <property type="match status" value="1"/>
</dbReference>
<dbReference type="InterPro" id="IPR001650">
    <property type="entry name" value="Helicase_C-like"/>
</dbReference>
<dbReference type="EMBL" id="AP024525">
    <property type="protein sequence ID" value="BCT76238.1"/>
    <property type="molecule type" value="Genomic_DNA"/>
</dbReference>
<keyword evidence="3 8" id="KW-0347">Helicase</keyword>
<feature type="domain" description="Helicase ATP-binding" evidence="6">
    <location>
        <begin position="47"/>
        <end position="205"/>
    </location>
</feature>
<keyword evidence="4" id="KW-0067">ATP-binding</keyword>
<evidence type="ECO:0000259" key="6">
    <source>
        <dbReference type="PROSITE" id="PS51192"/>
    </source>
</evidence>
<dbReference type="SMART" id="SM00490">
    <property type="entry name" value="HELICc"/>
    <property type="match status" value="1"/>
</dbReference>
<feature type="domain" description="Helicase C-terminal" evidence="7">
    <location>
        <begin position="342"/>
        <end position="546"/>
    </location>
</feature>
<feature type="compositionally biased region" description="Basic and acidic residues" evidence="5">
    <location>
        <begin position="313"/>
        <end position="324"/>
    </location>
</feature>
<feature type="region of interest" description="Disordered" evidence="5">
    <location>
        <begin position="295"/>
        <end position="341"/>
    </location>
</feature>
<evidence type="ECO:0000256" key="5">
    <source>
        <dbReference type="SAM" id="MobiDB-lite"/>
    </source>
</evidence>
<evidence type="ECO:0000256" key="4">
    <source>
        <dbReference type="ARBA" id="ARBA00022840"/>
    </source>
</evidence>
<dbReference type="Pfam" id="PF08148">
    <property type="entry name" value="DSHCT"/>
    <property type="match status" value="1"/>
</dbReference>
<dbReference type="GO" id="GO:0004386">
    <property type="term" value="F:helicase activity"/>
    <property type="evidence" value="ECO:0007669"/>
    <property type="project" value="UniProtKB-KW"/>
</dbReference>
<reference evidence="8 9" key="1">
    <citation type="journal article" date="2021" name="J. Biosci. Bioeng.">
        <title>Identification and characterization of a chc gene cluster responsible for the aromatization pathway of cyclohexanecarboxylate degradation in Sinomonas cyclohexanicum ATCC 51369.</title>
        <authorList>
            <person name="Yamamoto T."/>
            <person name="Hasegawa Y."/>
            <person name="Lau P.C.K."/>
            <person name="Iwaki H."/>
        </authorList>
    </citation>
    <scope>NUCLEOTIDE SEQUENCE [LARGE SCALE GENOMIC DNA]</scope>
    <source>
        <strain evidence="8 9">ATCC 51369</strain>
    </source>
</reference>
<dbReference type="InterPro" id="IPR012961">
    <property type="entry name" value="Ski2/MTR4_C"/>
</dbReference>
<dbReference type="InterPro" id="IPR050699">
    <property type="entry name" value="RNA-DNA_Helicase"/>
</dbReference>
<dbReference type="InterPro" id="IPR011545">
    <property type="entry name" value="DEAD/DEAH_box_helicase_dom"/>
</dbReference>
<evidence type="ECO:0000256" key="3">
    <source>
        <dbReference type="ARBA" id="ARBA00022806"/>
    </source>
</evidence>
<keyword evidence="9" id="KW-1185">Reference proteome</keyword>
<dbReference type="CDD" id="cd18795">
    <property type="entry name" value="SF2_C_Ski2"/>
    <property type="match status" value="1"/>
</dbReference>
<dbReference type="SMART" id="SM01142">
    <property type="entry name" value="DSHCT"/>
    <property type="match status" value="1"/>
</dbReference>
<evidence type="ECO:0000313" key="9">
    <source>
        <dbReference type="Proteomes" id="UP001319861"/>
    </source>
</evidence>
<keyword evidence="2" id="KW-0378">Hydrolase</keyword>
<proteinExistence type="predicted"/>